<dbReference type="GeneID" id="56078571"/>
<evidence type="ECO:0000256" key="3">
    <source>
        <dbReference type="ARBA" id="ARBA00022692"/>
    </source>
</evidence>
<proteinExistence type="predicted"/>
<reference evidence="8 9" key="1">
    <citation type="submission" date="2020-07" db="EMBL/GenBank/DDBJ databases">
        <title>Halosimplex pelagicum sp. nov. and Halosimplex rubrum sp. nov., isolated from salted brown alga Laminaria, and emended description of the genus Halosimplex.</title>
        <authorList>
            <person name="Cui H."/>
        </authorList>
    </citation>
    <scope>NUCLEOTIDE SEQUENCE [LARGE SCALE GENOMIC DNA]</scope>
    <source>
        <strain evidence="8 9">R27</strain>
    </source>
</reference>
<evidence type="ECO:0000256" key="4">
    <source>
        <dbReference type="ARBA" id="ARBA00022989"/>
    </source>
</evidence>
<dbReference type="Pfam" id="PF00924">
    <property type="entry name" value="MS_channel_2nd"/>
    <property type="match status" value="1"/>
</dbReference>
<keyword evidence="2" id="KW-1003">Cell membrane</keyword>
<keyword evidence="3 6" id="KW-0812">Transmembrane</keyword>
<dbReference type="SUPFAM" id="SSF82689">
    <property type="entry name" value="Mechanosensitive channel protein MscS (YggB), C-terminal domain"/>
    <property type="match status" value="1"/>
</dbReference>
<dbReference type="InterPro" id="IPR006685">
    <property type="entry name" value="MscS_channel_2nd"/>
</dbReference>
<dbReference type="InterPro" id="IPR023408">
    <property type="entry name" value="MscS_beta-dom_sf"/>
</dbReference>
<evidence type="ECO:0000259" key="7">
    <source>
        <dbReference type="Pfam" id="PF00924"/>
    </source>
</evidence>
<evidence type="ECO:0000256" key="5">
    <source>
        <dbReference type="ARBA" id="ARBA00023136"/>
    </source>
</evidence>
<accession>A0A7D5TM13</accession>
<protein>
    <submittedName>
        <fullName evidence="8">Mechanosensitive ion channel</fullName>
    </submittedName>
</protein>
<keyword evidence="9" id="KW-1185">Reference proteome</keyword>
<dbReference type="PANTHER" id="PTHR30221">
    <property type="entry name" value="SMALL-CONDUCTANCE MECHANOSENSITIVE CHANNEL"/>
    <property type="match status" value="1"/>
</dbReference>
<keyword evidence="5 6" id="KW-0472">Membrane</keyword>
<feature type="transmembrane region" description="Helical" evidence="6">
    <location>
        <begin position="40"/>
        <end position="61"/>
    </location>
</feature>
<feature type="transmembrane region" description="Helical" evidence="6">
    <location>
        <begin position="105"/>
        <end position="135"/>
    </location>
</feature>
<dbReference type="RefSeq" id="WP_179907876.1">
    <property type="nucleotide sequence ID" value="NZ_CP058910.1"/>
</dbReference>
<dbReference type="PANTHER" id="PTHR30221:SF1">
    <property type="entry name" value="SMALL-CONDUCTANCE MECHANOSENSITIVE CHANNEL"/>
    <property type="match status" value="1"/>
</dbReference>
<feature type="domain" description="Mechanosensitive ion channel MscS" evidence="7">
    <location>
        <begin position="126"/>
        <end position="199"/>
    </location>
</feature>
<dbReference type="InterPro" id="IPR045275">
    <property type="entry name" value="MscS_archaea/bacteria_type"/>
</dbReference>
<dbReference type="EMBL" id="CP058910">
    <property type="protein sequence ID" value="QLH77952.1"/>
    <property type="molecule type" value="Genomic_DNA"/>
</dbReference>
<evidence type="ECO:0000256" key="1">
    <source>
        <dbReference type="ARBA" id="ARBA00004651"/>
    </source>
</evidence>
<dbReference type="OrthoDB" id="11475at2157"/>
<dbReference type="GO" id="GO:0005886">
    <property type="term" value="C:plasma membrane"/>
    <property type="evidence" value="ECO:0007669"/>
    <property type="project" value="UniProtKB-SubCell"/>
</dbReference>
<dbReference type="KEGG" id="hrr:HZS55_11870"/>
<dbReference type="Proteomes" id="UP000509667">
    <property type="component" value="Chromosome"/>
</dbReference>
<dbReference type="AlphaFoldDB" id="A0A7D5TM13"/>
<feature type="transmembrane region" description="Helical" evidence="6">
    <location>
        <begin position="81"/>
        <end position="99"/>
    </location>
</feature>
<dbReference type="InterPro" id="IPR010920">
    <property type="entry name" value="LSM_dom_sf"/>
</dbReference>
<evidence type="ECO:0000256" key="6">
    <source>
        <dbReference type="SAM" id="Phobius"/>
    </source>
</evidence>
<dbReference type="GO" id="GO:0008381">
    <property type="term" value="F:mechanosensitive monoatomic ion channel activity"/>
    <property type="evidence" value="ECO:0007669"/>
    <property type="project" value="InterPro"/>
</dbReference>
<dbReference type="Gene3D" id="2.30.30.60">
    <property type="match status" value="1"/>
</dbReference>
<evidence type="ECO:0000256" key="2">
    <source>
        <dbReference type="ARBA" id="ARBA00022475"/>
    </source>
</evidence>
<evidence type="ECO:0000313" key="9">
    <source>
        <dbReference type="Proteomes" id="UP000509667"/>
    </source>
</evidence>
<sequence length="316" mass="34976">MRRVGQASLAAAAVAGVASRFVAAATVEFGSVWGVSVERAAVTGLLAAAVVLATYGAYRVVGGWLTDRAESKRRRHDLRNVLRLAFGLIGTVGLAGVVTEQWVGVLFSLGVVGFAVTFALQQPLFSLIGWVYIMVNRPYQVGDRVAIEDSKGDVVEVNFLVTTLWEINGDLVSSNQPSGRTITVPNSVVLSAHVTNFTREEFPFVWNEVAVEVAYETDLAFARERMVAVAEDVVGEGMARSVERYRERLAETPVELEVQSQPTVNVSQEGSWVKLRLRYIVHPRRGQRTKNELYERILAEFNEHPDRVKFPVSRNR</sequence>
<organism evidence="8 9">
    <name type="scientific">Halosimplex rubrum</name>
    <dbReference type="NCBI Taxonomy" id="869889"/>
    <lineage>
        <taxon>Archaea</taxon>
        <taxon>Methanobacteriati</taxon>
        <taxon>Methanobacteriota</taxon>
        <taxon>Stenosarchaea group</taxon>
        <taxon>Halobacteria</taxon>
        <taxon>Halobacteriales</taxon>
        <taxon>Haloarculaceae</taxon>
        <taxon>Halosimplex</taxon>
    </lineage>
</organism>
<comment type="subcellular location">
    <subcellularLocation>
        <location evidence="1">Cell membrane</location>
        <topology evidence="1">Multi-pass membrane protein</topology>
    </subcellularLocation>
</comment>
<dbReference type="InterPro" id="IPR011066">
    <property type="entry name" value="MscS_channel_C_sf"/>
</dbReference>
<evidence type="ECO:0000313" key="8">
    <source>
        <dbReference type="EMBL" id="QLH77952.1"/>
    </source>
</evidence>
<name>A0A7D5TM13_9EURY</name>
<gene>
    <name evidence="8" type="ORF">HZS55_11870</name>
</gene>
<keyword evidence="4 6" id="KW-1133">Transmembrane helix</keyword>
<dbReference type="SUPFAM" id="SSF50182">
    <property type="entry name" value="Sm-like ribonucleoproteins"/>
    <property type="match status" value="1"/>
</dbReference>
<dbReference type="Gene3D" id="3.30.70.100">
    <property type="match status" value="1"/>
</dbReference>